<keyword evidence="12" id="KW-1185">Reference proteome</keyword>
<feature type="transmembrane region" description="Helical" evidence="9">
    <location>
        <begin position="126"/>
        <end position="148"/>
    </location>
</feature>
<evidence type="ECO:0000259" key="10">
    <source>
        <dbReference type="Pfam" id="PF04290"/>
    </source>
</evidence>
<proteinExistence type="inferred from homology"/>
<feature type="transmembrane region" description="Helical" evidence="9">
    <location>
        <begin position="12"/>
        <end position="31"/>
    </location>
</feature>
<comment type="similarity">
    <text evidence="8">Belongs to the TRAP transporter small permease family.</text>
</comment>
<dbReference type="AlphaFoldDB" id="A0A1H9HPE6"/>
<evidence type="ECO:0000256" key="4">
    <source>
        <dbReference type="ARBA" id="ARBA00022519"/>
    </source>
</evidence>
<dbReference type="InterPro" id="IPR007387">
    <property type="entry name" value="TRAP_DctQ"/>
</dbReference>
<dbReference type="GO" id="GO:0022857">
    <property type="term" value="F:transmembrane transporter activity"/>
    <property type="evidence" value="ECO:0007669"/>
    <property type="project" value="TreeGrafter"/>
</dbReference>
<evidence type="ECO:0000256" key="5">
    <source>
        <dbReference type="ARBA" id="ARBA00022692"/>
    </source>
</evidence>
<feature type="domain" description="Tripartite ATP-independent periplasmic transporters DctQ component" evidence="10">
    <location>
        <begin position="24"/>
        <end position="152"/>
    </location>
</feature>
<keyword evidence="3" id="KW-1003">Cell membrane</keyword>
<dbReference type="GO" id="GO:0005886">
    <property type="term" value="C:plasma membrane"/>
    <property type="evidence" value="ECO:0007669"/>
    <property type="project" value="UniProtKB-SubCell"/>
</dbReference>
<evidence type="ECO:0000256" key="8">
    <source>
        <dbReference type="ARBA" id="ARBA00038436"/>
    </source>
</evidence>
<evidence type="ECO:0000256" key="1">
    <source>
        <dbReference type="ARBA" id="ARBA00004429"/>
    </source>
</evidence>
<keyword evidence="5 9" id="KW-0812">Transmembrane</keyword>
<evidence type="ECO:0000256" key="6">
    <source>
        <dbReference type="ARBA" id="ARBA00022989"/>
    </source>
</evidence>
<dbReference type="EMBL" id="FOES01000020">
    <property type="protein sequence ID" value="SEQ64136.1"/>
    <property type="molecule type" value="Genomic_DNA"/>
</dbReference>
<feature type="transmembrane region" description="Helical" evidence="9">
    <location>
        <begin position="46"/>
        <end position="64"/>
    </location>
</feature>
<dbReference type="GO" id="GO:0015740">
    <property type="term" value="P:C4-dicarboxylate transport"/>
    <property type="evidence" value="ECO:0007669"/>
    <property type="project" value="TreeGrafter"/>
</dbReference>
<accession>A0A1H9HPE6</accession>
<keyword evidence="6 9" id="KW-1133">Transmembrane helix</keyword>
<evidence type="ECO:0000256" key="7">
    <source>
        <dbReference type="ARBA" id="ARBA00023136"/>
    </source>
</evidence>
<reference evidence="11 12" key="1">
    <citation type="submission" date="2016-10" db="EMBL/GenBank/DDBJ databases">
        <authorList>
            <person name="de Groot N.N."/>
        </authorList>
    </citation>
    <scope>NUCLEOTIDE SEQUENCE [LARGE SCALE GENOMIC DNA]</scope>
    <source>
        <strain evidence="11 12">DSM 21633</strain>
    </source>
</reference>
<gene>
    <name evidence="11" type="ORF">SAMN05216362_12026</name>
</gene>
<protein>
    <submittedName>
        <fullName evidence="11">TRAP-type C4-dicarboxylate transport system, small permease component</fullName>
    </submittedName>
</protein>
<sequence>MNKAVKVVERIQIAMGLFFLTIFFLVILYQIATRHLGISVIWTEEVAKYSFIWSVFMGAAIMVNRREHFNFDLLQSKLKGKKKHALNLFNDTILILFNIALFIYGIDVVQQFWDYNWVALPSMKMGYVWISIPIMSGTMILYSLNHIFKHVQQFREKGVQP</sequence>
<dbReference type="STRING" id="571933.SAMN05216362_12026"/>
<dbReference type="InterPro" id="IPR055348">
    <property type="entry name" value="DctQ"/>
</dbReference>
<keyword evidence="4" id="KW-0997">Cell inner membrane</keyword>
<feature type="transmembrane region" description="Helical" evidence="9">
    <location>
        <begin position="85"/>
        <end position="106"/>
    </location>
</feature>
<comment type="subcellular location">
    <subcellularLocation>
        <location evidence="1">Cell inner membrane</location>
        <topology evidence="1">Multi-pass membrane protein</topology>
    </subcellularLocation>
</comment>
<evidence type="ECO:0000256" key="3">
    <source>
        <dbReference type="ARBA" id="ARBA00022475"/>
    </source>
</evidence>
<organism evidence="11 12">
    <name type="scientific">Piscibacillus halophilus</name>
    <dbReference type="NCBI Taxonomy" id="571933"/>
    <lineage>
        <taxon>Bacteria</taxon>
        <taxon>Bacillati</taxon>
        <taxon>Bacillota</taxon>
        <taxon>Bacilli</taxon>
        <taxon>Bacillales</taxon>
        <taxon>Bacillaceae</taxon>
        <taxon>Piscibacillus</taxon>
    </lineage>
</organism>
<evidence type="ECO:0000256" key="9">
    <source>
        <dbReference type="SAM" id="Phobius"/>
    </source>
</evidence>
<keyword evidence="7 9" id="KW-0472">Membrane</keyword>
<dbReference type="PANTHER" id="PTHR35011:SF2">
    <property type="entry name" value="2,3-DIKETO-L-GULONATE TRAP TRANSPORTER SMALL PERMEASE PROTEIN YIAM"/>
    <property type="match status" value="1"/>
</dbReference>
<dbReference type="Pfam" id="PF04290">
    <property type="entry name" value="DctQ"/>
    <property type="match status" value="1"/>
</dbReference>
<evidence type="ECO:0000313" key="11">
    <source>
        <dbReference type="EMBL" id="SEQ64136.1"/>
    </source>
</evidence>
<dbReference type="Proteomes" id="UP000199427">
    <property type="component" value="Unassembled WGS sequence"/>
</dbReference>
<dbReference type="PANTHER" id="PTHR35011">
    <property type="entry name" value="2,3-DIKETO-L-GULONATE TRAP TRANSPORTER SMALL PERMEASE PROTEIN YIAM"/>
    <property type="match status" value="1"/>
</dbReference>
<name>A0A1H9HPE6_9BACI</name>
<evidence type="ECO:0000256" key="2">
    <source>
        <dbReference type="ARBA" id="ARBA00022448"/>
    </source>
</evidence>
<dbReference type="RefSeq" id="WP_091773848.1">
    <property type="nucleotide sequence ID" value="NZ_FOES01000020.1"/>
</dbReference>
<dbReference type="OrthoDB" id="9815614at2"/>
<evidence type="ECO:0000313" key="12">
    <source>
        <dbReference type="Proteomes" id="UP000199427"/>
    </source>
</evidence>
<keyword evidence="2" id="KW-0813">Transport</keyword>